<evidence type="ECO:0000313" key="2">
    <source>
        <dbReference type="EMBL" id="SPF32610.1"/>
    </source>
</evidence>
<evidence type="ECO:0000313" key="3">
    <source>
        <dbReference type="Proteomes" id="UP000238701"/>
    </source>
</evidence>
<dbReference type="AlphaFoldDB" id="A0A2U3JZA2"/>
<feature type="region of interest" description="Disordered" evidence="1">
    <location>
        <begin position="1"/>
        <end position="29"/>
    </location>
</feature>
<protein>
    <submittedName>
        <fullName evidence="2">Uncharacterized protein</fullName>
    </submittedName>
</protein>
<name>A0A2U3JZA2_9BACT</name>
<dbReference type="Proteomes" id="UP000238701">
    <property type="component" value="Unassembled WGS sequence"/>
</dbReference>
<accession>A0A2U3JZA2</accession>
<evidence type="ECO:0000256" key="1">
    <source>
        <dbReference type="SAM" id="MobiDB-lite"/>
    </source>
</evidence>
<reference evidence="3" key="1">
    <citation type="submission" date="2018-02" db="EMBL/GenBank/DDBJ databases">
        <authorList>
            <person name="Hausmann B."/>
        </authorList>
    </citation>
    <scope>NUCLEOTIDE SEQUENCE [LARGE SCALE GENOMIC DNA]</scope>
    <source>
        <strain evidence="3">Peat soil MAG SbA1</strain>
    </source>
</reference>
<sequence length="51" mass="5715">MVEFARKHAQHPDPNSDDVDCEQTEGNPELRRSLAELAQQARTQLELGAIV</sequence>
<organism evidence="2 3">
    <name type="scientific">Candidatus Sulfotelmatobacter kueseliae</name>
    <dbReference type="NCBI Taxonomy" id="2042962"/>
    <lineage>
        <taxon>Bacteria</taxon>
        <taxon>Pseudomonadati</taxon>
        <taxon>Acidobacteriota</taxon>
        <taxon>Terriglobia</taxon>
        <taxon>Terriglobales</taxon>
        <taxon>Candidatus Korobacteraceae</taxon>
        <taxon>Candidatus Sulfotelmatobacter</taxon>
    </lineage>
</organism>
<proteinExistence type="predicted"/>
<gene>
    <name evidence="2" type="ORF">SBA1_1050004</name>
</gene>
<dbReference type="EMBL" id="OMOD01000008">
    <property type="protein sequence ID" value="SPF32610.1"/>
    <property type="molecule type" value="Genomic_DNA"/>
</dbReference>